<name>A0ABR0QLB7_GOSAR</name>
<keyword evidence="2" id="KW-1185">Reference proteome</keyword>
<reference evidence="1 2" key="1">
    <citation type="submission" date="2023-03" db="EMBL/GenBank/DDBJ databases">
        <title>WGS of Gossypium arboreum.</title>
        <authorList>
            <person name="Yu D."/>
        </authorList>
    </citation>
    <scope>NUCLEOTIDE SEQUENCE [LARGE SCALE GENOMIC DNA]</scope>
    <source>
        <tissue evidence="1">Leaf</tissue>
    </source>
</reference>
<evidence type="ECO:0000313" key="1">
    <source>
        <dbReference type="EMBL" id="KAK5840116.1"/>
    </source>
</evidence>
<evidence type="ECO:0000313" key="2">
    <source>
        <dbReference type="Proteomes" id="UP001358586"/>
    </source>
</evidence>
<protein>
    <submittedName>
        <fullName evidence="1">Uncharacterized protein</fullName>
    </submittedName>
</protein>
<comment type="caution">
    <text evidence="1">The sequence shown here is derived from an EMBL/GenBank/DDBJ whole genome shotgun (WGS) entry which is preliminary data.</text>
</comment>
<gene>
    <name evidence="1" type="ORF">PVK06_008992</name>
</gene>
<accession>A0ABR0QLB7</accession>
<dbReference type="Proteomes" id="UP001358586">
    <property type="component" value="Chromosome 3"/>
</dbReference>
<sequence>MLRHTRSCVTTLKAVCFIFKVSSGVCREILRLCHNIEGSLAHYVVTSSFLCCNTVTNIELGRLSMVSYKLTKYISSSLGLIRPLSVQETIRGLTNSILVTVLQHGKFDVATYGVECKNLETTFSVATQPLYVAAHP</sequence>
<dbReference type="EMBL" id="JARKNE010000003">
    <property type="protein sequence ID" value="KAK5840116.1"/>
    <property type="molecule type" value="Genomic_DNA"/>
</dbReference>
<organism evidence="1 2">
    <name type="scientific">Gossypium arboreum</name>
    <name type="common">Tree cotton</name>
    <name type="synonym">Gossypium nanking</name>
    <dbReference type="NCBI Taxonomy" id="29729"/>
    <lineage>
        <taxon>Eukaryota</taxon>
        <taxon>Viridiplantae</taxon>
        <taxon>Streptophyta</taxon>
        <taxon>Embryophyta</taxon>
        <taxon>Tracheophyta</taxon>
        <taxon>Spermatophyta</taxon>
        <taxon>Magnoliopsida</taxon>
        <taxon>eudicotyledons</taxon>
        <taxon>Gunneridae</taxon>
        <taxon>Pentapetalae</taxon>
        <taxon>rosids</taxon>
        <taxon>malvids</taxon>
        <taxon>Malvales</taxon>
        <taxon>Malvaceae</taxon>
        <taxon>Malvoideae</taxon>
        <taxon>Gossypium</taxon>
    </lineage>
</organism>
<proteinExistence type="predicted"/>